<dbReference type="STRING" id="118062.MCBB_0729"/>
<evidence type="ECO:0000259" key="1">
    <source>
        <dbReference type="Pfam" id="PF03551"/>
    </source>
</evidence>
<evidence type="ECO:0000313" key="3">
    <source>
        <dbReference type="EMBL" id="SCG85300.1"/>
    </source>
</evidence>
<accession>A0A1D3L1I1</accession>
<organism evidence="3 4">
    <name type="scientific">Methanobacterium congolense</name>
    <dbReference type="NCBI Taxonomy" id="118062"/>
    <lineage>
        <taxon>Archaea</taxon>
        <taxon>Methanobacteriati</taxon>
        <taxon>Methanobacteriota</taxon>
        <taxon>Methanomada group</taxon>
        <taxon>Methanobacteria</taxon>
        <taxon>Methanobacteriales</taxon>
        <taxon>Methanobacteriaceae</taxon>
        <taxon>Methanobacterium</taxon>
    </lineage>
</organism>
<dbReference type="PANTHER" id="PTHR43252">
    <property type="entry name" value="TRANSCRIPTIONAL REGULATOR YQJI"/>
    <property type="match status" value="1"/>
</dbReference>
<dbReference type="InterPro" id="IPR036390">
    <property type="entry name" value="WH_DNA-bd_sf"/>
</dbReference>
<dbReference type="Pfam" id="PF03551">
    <property type="entry name" value="PadR"/>
    <property type="match status" value="1"/>
</dbReference>
<reference evidence="3 4" key="1">
    <citation type="submission" date="2016-08" db="EMBL/GenBank/DDBJ databases">
        <authorList>
            <person name="Seilhamer J.J."/>
        </authorList>
    </citation>
    <scope>NUCLEOTIDE SEQUENCE [LARGE SCALE GENOMIC DNA]</scope>
    <source>
        <strain evidence="3">Buetzberg</strain>
    </source>
</reference>
<dbReference type="EMBL" id="LT607756">
    <property type="protein sequence ID" value="SCG85300.1"/>
    <property type="molecule type" value="Genomic_DNA"/>
</dbReference>
<protein>
    <submittedName>
        <fullName evidence="3">Negative transcription regulator PadR</fullName>
    </submittedName>
</protein>
<keyword evidence="4" id="KW-1185">Reference proteome</keyword>
<dbReference type="Gene3D" id="6.10.140.190">
    <property type="match status" value="1"/>
</dbReference>
<gene>
    <name evidence="3" type="primary">padR</name>
    <name evidence="3" type="ORF">MCBB_0729</name>
</gene>
<dbReference type="GeneID" id="30411583"/>
<name>A0A1D3L1I1_9EURY</name>
<dbReference type="InterPro" id="IPR005149">
    <property type="entry name" value="Tscrpt_reg_PadR_N"/>
</dbReference>
<dbReference type="InterPro" id="IPR018309">
    <property type="entry name" value="Tscrpt_reg_PadR_C"/>
</dbReference>
<dbReference type="Pfam" id="PF10400">
    <property type="entry name" value="Vir_act_alpha_C"/>
    <property type="match status" value="1"/>
</dbReference>
<dbReference type="InterPro" id="IPR036388">
    <property type="entry name" value="WH-like_DNA-bd_sf"/>
</dbReference>
<dbReference type="PANTHER" id="PTHR43252:SF6">
    <property type="entry name" value="NEGATIVE TRANSCRIPTION REGULATOR PADR"/>
    <property type="match status" value="1"/>
</dbReference>
<dbReference type="KEGG" id="mcub:MCBB_0729"/>
<dbReference type="SUPFAM" id="SSF46785">
    <property type="entry name" value="Winged helix' DNA-binding domain"/>
    <property type="match status" value="1"/>
</dbReference>
<dbReference type="Gene3D" id="1.10.10.10">
    <property type="entry name" value="Winged helix-like DNA-binding domain superfamily/Winged helix DNA-binding domain"/>
    <property type="match status" value="1"/>
</dbReference>
<dbReference type="PATRIC" id="fig|129848.4.peg.734"/>
<dbReference type="AlphaFoldDB" id="A0A1D3L1I1"/>
<feature type="domain" description="Transcription regulator PadR N-terminal" evidence="1">
    <location>
        <begin position="11"/>
        <end position="83"/>
    </location>
</feature>
<evidence type="ECO:0000313" key="4">
    <source>
        <dbReference type="Proteomes" id="UP000094707"/>
    </source>
</evidence>
<dbReference type="RefSeq" id="WP_071906485.1">
    <property type="nucleotide sequence ID" value="NZ_LT607756.1"/>
</dbReference>
<sequence>MARENIAKYIILGLLSIQPLSGYGIKKWVEASISNFWSISYGQIYPTLQKIEAEDLAVKREFKPDKGPKRNQYTITEKGRQEFIKWLQRDEAGEYEILLKIFFGARLSPDENIEKIQRFREKRVHDRERLEKTLEDLHKNLDESEDNLYFLLITSFGITSYKSQIEWSDEALKLLNDKNNQ</sequence>
<dbReference type="OrthoDB" id="56053at2157"/>
<evidence type="ECO:0000259" key="2">
    <source>
        <dbReference type="Pfam" id="PF10400"/>
    </source>
</evidence>
<dbReference type="Proteomes" id="UP000094707">
    <property type="component" value="Chromosome I"/>
</dbReference>
<proteinExistence type="predicted"/>
<feature type="domain" description="Transcription regulator PadR C-terminal" evidence="2">
    <location>
        <begin position="96"/>
        <end position="175"/>
    </location>
</feature>